<dbReference type="CDD" id="cd03887">
    <property type="entry name" value="M20_Acy1L2"/>
    <property type="match status" value="1"/>
</dbReference>
<evidence type="ECO:0000256" key="1">
    <source>
        <dbReference type="PIRNR" id="PIRNR037226"/>
    </source>
</evidence>
<evidence type="ECO:0000313" key="4">
    <source>
        <dbReference type="Proteomes" id="UP000273326"/>
    </source>
</evidence>
<dbReference type="InterPro" id="IPR011650">
    <property type="entry name" value="Peptidase_M20_dimer"/>
</dbReference>
<dbReference type="KEGG" id="jeh:EJN90_01000"/>
<dbReference type="InterPro" id="IPR036264">
    <property type="entry name" value="Bact_exopeptidase_dim_dom"/>
</dbReference>
<dbReference type="GO" id="GO:0071713">
    <property type="term" value="F:para-aminobenzoyl-glutamate hydrolase activity"/>
    <property type="evidence" value="ECO:0007669"/>
    <property type="project" value="TreeGrafter"/>
</dbReference>
<dbReference type="SUPFAM" id="SSF55031">
    <property type="entry name" value="Bacterial exopeptidase dimerisation domain"/>
    <property type="match status" value="1"/>
</dbReference>
<proteinExistence type="inferred from homology"/>
<dbReference type="Pfam" id="PF01546">
    <property type="entry name" value="Peptidase_M20"/>
    <property type="match status" value="1"/>
</dbReference>
<dbReference type="InterPro" id="IPR017144">
    <property type="entry name" value="Xaa-Arg_dipeptidase"/>
</dbReference>
<dbReference type="PIRSF" id="PIRSF037226">
    <property type="entry name" value="Amidohydrolase_ACY1L2_prd"/>
    <property type="match status" value="1"/>
</dbReference>
<feature type="domain" description="Peptidase M20 dimerisation" evidence="2">
    <location>
        <begin position="174"/>
        <end position="266"/>
    </location>
</feature>
<gene>
    <name evidence="3" type="ORF">EJN90_01000</name>
</gene>
<dbReference type="OrthoDB" id="9781032at2"/>
<reference evidence="4" key="1">
    <citation type="submission" date="2018-12" db="EMBL/GenBank/DDBJ databases">
        <title>Complete genome sequencing of Jeotgalibaca sp. H21T32.</title>
        <authorList>
            <person name="Bae J.-W."/>
            <person name="Lee S.-Y."/>
        </authorList>
    </citation>
    <scope>NUCLEOTIDE SEQUENCE [LARGE SCALE GENOMIC DNA]</scope>
    <source>
        <strain evidence="4">H21T32</strain>
    </source>
</reference>
<evidence type="ECO:0000259" key="2">
    <source>
        <dbReference type="Pfam" id="PF07687"/>
    </source>
</evidence>
<dbReference type="GO" id="GO:0046657">
    <property type="term" value="P:folic acid catabolic process"/>
    <property type="evidence" value="ECO:0007669"/>
    <property type="project" value="TreeGrafter"/>
</dbReference>
<dbReference type="InterPro" id="IPR052030">
    <property type="entry name" value="Peptidase_M20/M20A_hydrolases"/>
</dbReference>
<accession>A0A3Q9BIT7</accession>
<keyword evidence="4" id="KW-1185">Reference proteome</keyword>
<name>A0A3Q9BIT7_9LACT</name>
<dbReference type="Gene3D" id="3.40.630.10">
    <property type="entry name" value="Zn peptidases"/>
    <property type="match status" value="1"/>
</dbReference>
<dbReference type="NCBIfam" id="TIGR01891">
    <property type="entry name" value="amidohydrolases"/>
    <property type="match status" value="1"/>
</dbReference>
<organism evidence="3 4">
    <name type="scientific">Jeotgalibaca ciconiae</name>
    <dbReference type="NCBI Taxonomy" id="2496265"/>
    <lineage>
        <taxon>Bacteria</taxon>
        <taxon>Bacillati</taxon>
        <taxon>Bacillota</taxon>
        <taxon>Bacilli</taxon>
        <taxon>Lactobacillales</taxon>
        <taxon>Carnobacteriaceae</taxon>
        <taxon>Jeotgalibaca</taxon>
    </lineage>
</organism>
<dbReference type="PANTHER" id="PTHR30575">
    <property type="entry name" value="PEPTIDASE M20"/>
    <property type="match status" value="1"/>
</dbReference>
<comment type="similarity">
    <text evidence="1">Belongs to the peptidase M20A family.</text>
</comment>
<dbReference type="PANTHER" id="PTHR30575:SF0">
    <property type="entry name" value="XAA-ARG DIPEPTIDASE"/>
    <property type="match status" value="1"/>
</dbReference>
<dbReference type="FunFam" id="3.30.70.360:FF:000004">
    <property type="entry name" value="Peptidase M20 domain-containing protein 2"/>
    <property type="match status" value="1"/>
</dbReference>
<dbReference type="AlphaFoldDB" id="A0A3Q9BIT7"/>
<sequence>MSHREIIENNIEKRSEDYKGIALAIHDKPEVSNYEFFASETLANKLHEEGFEVKLDVAGHRTGFDARYKSEKPGPTITFLAEYDALPGIGHACGHNIFGTTSSLAAVALKSVIDEIGGEVRVYGTPGEEGGENGSAKGSFVREGFLDDVDAALCVHPGYGHGLTGPSLANDPVDVEFFGRASHASGAPEKGINALDSVIFVYNAVNALRQHLTDDVRIHGVITHGGDVANVVPEHASARFYLRAATRTTLNDVYQKFENIVKAAALSTGATYKFGLFQNSVDNTIMTPSFDAIYEKHLVEYGEKITQEIPAKGGGSTDVGNVSQVIPTIQPHISISDSYIAGHSIEFKEAARSEKGLDSIVLGAKVLARTAYDLIVDKELLETIKKEHAQNIQAQNEDVTD</sequence>
<dbReference type="GO" id="GO:0005737">
    <property type="term" value="C:cytoplasm"/>
    <property type="evidence" value="ECO:0007669"/>
    <property type="project" value="TreeGrafter"/>
</dbReference>
<dbReference type="InterPro" id="IPR002933">
    <property type="entry name" value="Peptidase_M20"/>
</dbReference>
<dbReference type="Pfam" id="PF07687">
    <property type="entry name" value="M20_dimer"/>
    <property type="match status" value="1"/>
</dbReference>
<dbReference type="InterPro" id="IPR017439">
    <property type="entry name" value="Amidohydrolase"/>
</dbReference>
<dbReference type="SUPFAM" id="SSF53187">
    <property type="entry name" value="Zn-dependent exopeptidases"/>
    <property type="match status" value="1"/>
</dbReference>
<dbReference type="RefSeq" id="WP_126108458.1">
    <property type="nucleotide sequence ID" value="NZ_CP034465.1"/>
</dbReference>
<dbReference type="EMBL" id="CP034465">
    <property type="protein sequence ID" value="AZP03357.1"/>
    <property type="molecule type" value="Genomic_DNA"/>
</dbReference>
<dbReference type="Proteomes" id="UP000273326">
    <property type="component" value="Chromosome"/>
</dbReference>
<evidence type="ECO:0000313" key="3">
    <source>
        <dbReference type="EMBL" id="AZP03357.1"/>
    </source>
</evidence>
<protein>
    <recommendedName>
        <fullName evidence="1">Peptidase M20 domain-containing protein 2</fullName>
    </recommendedName>
</protein>
<dbReference type="Gene3D" id="3.30.70.360">
    <property type="match status" value="1"/>
</dbReference>
<dbReference type="GO" id="GO:0016805">
    <property type="term" value="F:dipeptidase activity"/>
    <property type="evidence" value="ECO:0007669"/>
    <property type="project" value="InterPro"/>
</dbReference>